<evidence type="ECO:0000313" key="2">
    <source>
        <dbReference type="EMBL" id="OJJ79171.1"/>
    </source>
</evidence>
<dbReference type="RefSeq" id="XP_022395869.1">
    <property type="nucleotide sequence ID" value="XM_022550442.1"/>
</dbReference>
<feature type="repeat" description="ANK" evidence="1">
    <location>
        <begin position="67"/>
        <end position="93"/>
    </location>
</feature>
<feature type="non-terminal residue" evidence="2">
    <location>
        <position position="93"/>
    </location>
</feature>
<dbReference type="InterPro" id="IPR036770">
    <property type="entry name" value="Ankyrin_rpt-contain_sf"/>
</dbReference>
<dbReference type="InterPro" id="IPR002110">
    <property type="entry name" value="Ankyrin_rpt"/>
</dbReference>
<dbReference type="SUPFAM" id="SSF48403">
    <property type="entry name" value="Ankyrin repeat"/>
    <property type="match status" value="1"/>
</dbReference>
<evidence type="ECO:0000313" key="3">
    <source>
        <dbReference type="Proteomes" id="UP000184300"/>
    </source>
</evidence>
<dbReference type="Pfam" id="PF13857">
    <property type="entry name" value="Ank_5"/>
    <property type="match status" value="1"/>
</dbReference>
<dbReference type="STRING" id="1160497.A0A1L9V5K2"/>
<dbReference type="Gene3D" id="1.25.40.20">
    <property type="entry name" value="Ankyrin repeat-containing domain"/>
    <property type="match status" value="2"/>
</dbReference>
<reference evidence="3" key="1">
    <citation type="journal article" date="2017" name="Genome Biol.">
        <title>Comparative genomics reveals high biological diversity and specific adaptations in the industrially and medically important fungal genus Aspergillus.</title>
        <authorList>
            <person name="de Vries R.P."/>
            <person name="Riley R."/>
            <person name="Wiebenga A."/>
            <person name="Aguilar-Osorio G."/>
            <person name="Amillis S."/>
            <person name="Uchima C.A."/>
            <person name="Anderluh G."/>
            <person name="Asadollahi M."/>
            <person name="Askin M."/>
            <person name="Barry K."/>
            <person name="Battaglia E."/>
            <person name="Bayram O."/>
            <person name="Benocci T."/>
            <person name="Braus-Stromeyer S.A."/>
            <person name="Caldana C."/>
            <person name="Canovas D."/>
            <person name="Cerqueira G.C."/>
            <person name="Chen F."/>
            <person name="Chen W."/>
            <person name="Choi C."/>
            <person name="Clum A."/>
            <person name="Dos Santos R.A."/>
            <person name="Damasio A.R."/>
            <person name="Diallinas G."/>
            <person name="Emri T."/>
            <person name="Fekete E."/>
            <person name="Flipphi M."/>
            <person name="Freyberg S."/>
            <person name="Gallo A."/>
            <person name="Gournas C."/>
            <person name="Habgood R."/>
            <person name="Hainaut M."/>
            <person name="Harispe M.L."/>
            <person name="Henrissat B."/>
            <person name="Hilden K.S."/>
            <person name="Hope R."/>
            <person name="Hossain A."/>
            <person name="Karabika E."/>
            <person name="Karaffa L."/>
            <person name="Karanyi Z."/>
            <person name="Krasevec N."/>
            <person name="Kuo A."/>
            <person name="Kusch H."/>
            <person name="LaButti K."/>
            <person name="Lagendijk E.L."/>
            <person name="Lapidus A."/>
            <person name="Levasseur A."/>
            <person name="Lindquist E."/>
            <person name="Lipzen A."/>
            <person name="Logrieco A.F."/>
            <person name="MacCabe A."/>
            <person name="Maekelae M.R."/>
            <person name="Malavazi I."/>
            <person name="Melin P."/>
            <person name="Meyer V."/>
            <person name="Mielnichuk N."/>
            <person name="Miskei M."/>
            <person name="Molnar A.P."/>
            <person name="Mule G."/>
            <person name="Ngan C.Y."/>
            <person name="Orejas M."/>
            <person name="Orosz E."/>
            <person name="Ouedraogo J.P."/>
            <person name="Overkamp K.M."/>
            <person name="Park H.-S."/>
            <person name="Perrone G."/>
            <person name="Piumi F."/>
            <person name="Punt P.J."/>
            <person name="Ram A.F."/>
            <person name="Ramon A."/>
            <person name="Rauscher S."/>
            <person name="Record E."/>
            <person name="Riano-Pachon D.M."/>
            <person name="Robert V."/>
            <person name="Roehrig J."/>
            <person name="Ruller R."/>
            <person name="Salamov A."/>
            <person name="Salih N.S."/>
            <person name="Samson R.A."/>
            <person name="Sandor E."/>
            <person name="Sanguinetti M."/>
            <person name="Schuetze T."/>
            <person name="Sepcic K."/>
            <person name="Shelest E."/>
            <person name="Sherlock G."/>
            <person name="Sophianopoulou V."/>
            <person name="Squina F.M."/>
            <person name="Sun H."/>
            <person name="Susca A."/>
            <person name="Todd R.B."/>
            <person name="Tsang A."/>
            <person name="Unkles S.E."/>
            <person name="van de Wiele N."/>
            <person name="van Rossen-Uffink D."/>
            <person name="Oliveira J.V."/>
            <person name="Vesth T.C."/>
            <person name="Visser J."/>
            <person name="Yu J.-H."/>
            <person name="Zhou M."/>
            <person name="Andersen M.R."/>
            <person name="Archer D.B."/>
            <person name="Baker S.E."/>
            <person name="Benoit I."/>
            <person name="Brakhage A.A."/>
            <person name="Braus G.H."/>
            <person name="Fischer R."/>
            <person name="Frisvad J.C."/>
            <person name="Goldman G.H."/>
            <person name="Houbraken J."/>
            <person name="Oakley B."/>
            <person name="Pocsi I."/>
            <person name="Scazzocchio C."/>
            <person name="Seiboth B."/>
            <person name="vanKuyk P.A."/>
            <person name="Wortman J."/>
            <person name="Dyer P.S."/>
            <person name="Grigoriev I.V."/>
        </authorList>
    </citation>
    <scope>NUCLEOTIDE SEQUENCE [LARGE SCALE GENOMIC DNA]</scope>
    <source>
        <strain evidence="3">CBS 516.65</strain>
    </source>
</reference>
<dbReference type="Proteomes" id="UP000184300">
    <property type="component" value="Unassembled WGS sequence"/>
</dbReference>
<keyword evidence="3" id="KW-1185">Reference proteome</keyword>
<dbReference type="PROSITE" id="PS50297">
    <property type="entry name" value="ANK_REP_REGION"/>
    <property type="match status" value="2"/>
</dbReference>
<keyword evidence="1" id="KW-0040">ANK repeat</keyword>
<dbReference type="OrthoDB" id="194358at2759"/>
<feature type="repeat" description="ANK" evidence="1">
    <location>
        <begin position="1"/>
        <end position="30"/>
    </location>
</feature>
<dbReference type="PANTHER" id="PTHR22677:SF4">
    <property type="entry name" value="USHER SYNDROME TYPE-1G PROTEIN-LIKE PROTEIN"/>
    <property type="match status" value="1"/>
</dbReference>
<dbReference type="SMART" id="SM00248">
    <property type="entry name" value="ANK"/>
    <property type="match status" value="2"/>
</dbReference>
<sequence length="93" mass="9986">TPLYHASYRGYVEIVAILIEAGADCRAKDEEGLSSMEPIHAGFDNVDVLRLFLTKDSKADINAPTADGSTPLILAARHGYESCIDALLQHGAD</sequence>
<gene>
    <name evidence="2" type="ORF">ASPGLDRAFT_88298</name>
</gene>
<dbReference type="AlphaFoldDB" id="A0A1L9V5K2"/>
<name>A0A1L9V5K2_ASPGL</name>
<dbReference type="Pfam" id="PF12796">
    <property type="entry name" value="Ank_2"/>
    <property type="match status" value="1"/>
</dbReference>
<dbReference type="PANTHER" id="PTHR22677">
    <property type="entry name" value="ANKYRIN REPEAT DOMAIN-CONTAINING PROTEIN 60"/>
    <property type="match status" value="1"/>
</dbReference>
<dbReference type="EMBL" id="KV878921">
    <property type="protein sequence ID" value="OJJ79171.1"/>
    <property type="molecule type" value="Genomic_DNA"/>
</dbReference>
<accession>A0A1L9V5K2</accession>
<proteinExistence type="predicted"/>
<protein>
    <submittedName>
        <fullName evidence="2">Uncharacterized protein</fullName>
    </submittedName>
</protein>
<dbReference type="InterPro" id="IPR039323">
    <property type="entry name" value="ANKRD_45/46/60"/>
</dbReference>
<dbReference type="GeneID" id="34466702"/>
<feature type="non-terminal residue" evidence="2">
    <location>
        <position position="1"/>
    </location>
</feature>
<dbReference type="PROSITE" id="PS50088">
    <property type="entry name" value="ANK_REPEAT"/>
    <property type="match status" value="2"/>
</dbReference>
<dbReference type="VEuPathDB" id="FungiDB:ASPGLDRAFT_88298"/>
<organism evidence="2 3">
    <name type="scientific">Aspergillus glaucus CBS 516.65</name>
    <dbReference type="NCBI Taxonomy" id="1160497"/>
    <lineage>
        <taxon>Eukaryota</taxon>
        <taxon>Fungi</taxon>
        <taxon>Dikarya</taxon>
        <taxon>Ascomycota</taxon>
        <taxon>Pezizomycotina</taxon>
        <taxon>Eurotiomycetes</taxon>
        <taxon>Eurotiomycetidae</taxon>
        <taxon>Eurotiales</taxon>
        <taxon>Aspergillaceae</taxon>
        <taxon>Aspergillus</taxon>
        <taxon>Aspergillus subgen. Aspergillus</taxon>
    </lineage>
</organism>
<evidence type="ECO:0000256" key="1">
    <source>
        <dbReference type="PROSITE-ProRule" id="PRU00023"/>
    </source>
</evidence>